<proteinExistence type="predicted"/>
<name>A0A426Z7T5_ENSVE</name>
<feature type="compositionally biased region" description="Basic and acidic residues" evidence="1">
    <location>
        <begin position="185"/>
        <end position="199"/>
    </location>
</feature>
<evidence type="ECO:0000256" key="2">
    <source>
        <dbReference type="SAM" id="SignalP"/>
    </source>
</evidence>
<evidence type="ECO:0000256" key="1">
    <source>
        <dbReference type="SAM" id="MobiDB-lite"/>
    </source>
</evidence>
<feature type="region of interest" description="Disordered" evidence="1">
    <location>
        <begin position="180"/>
        <end position="199"/>
    </location>
</feature>
<organism evidence="3 4">
    <name type="scientific">Ensete ventricosum</name>
    <name type="common">Abyssinian banana</name>
    <name type="synonym">Musa ensete</name>
    <dbReference type="NCBI Taxonomy" id="4639"/>
    <lineage>
        <taxon>Eukaryota</taxon>
        <taxon>Viridiplantae</taxon>
        <taxon>Streptophyta</taxon>
        <taxon>Embryophyta</taxon>
        <taxon>Tracheophyta</taxon>
        <taxon>Spermatophyta</taxon>
        <taxon>Magnoliopsida</taxon>
        <taxon>Liliopsida</taxon>
        <taxon>Zingiberales</taxon>
        <taxon>Musaceae</taxon>
        <taxon>Ensete</taxon>
    </lineage>
</organism>
<feature type="signal peptide" evidence="2">
    <location>
        <begin position="1"/>
        <end position="20"/>
    </location>
</feature>
<reference evidence="3 4" key="1">
    <citation type="journal article" date="2014" name="Agronomy (Basel)">
        <title>A Draft Genome Sequence for Ensete ventricosum, the Drought-Tolerant Tree Against Hunger.</title>
        <authorList>
            <person name="Harrison J."/>
            <person name="Moore K.A."/>
            <person name="Paszkiewicz K."/>
            <person name="Jones T."/>
            <person name="Grant M."/>
            <person name="Ambacheew D."/>
            <person name="Muzemil S."/>
            <person name="Studholme D.J."/>
        </authorList>
    </citation>
    <scope>NUCLEOTIDE SEQUENCE [LARGE SCALE GENOMIC DNA]</scope>
</reference>
<evidence type="ECO:0000313" key="3">
    <source>
        <dbReference type="EMBL" id="RRT60047.1"/>
    </source>
</evidence>
<gene>
    <name evidence="3" type="ORF">B296_00045235</name>
</gene>
<protein>
    <submittedName>
        <fullName evidence="3">Uncharacterized protein</fullName>
    </submittedName>
</protein>
<feature type="chain" id="PRO_5019532688" evidence="2">
    <location>
        <begin position="21"/>
        <end position="199"/>
    </location>
</feature>
<dbReference type="Proteomes" id="UP000287651">
    <property type="component" value="Unassembled WGS sequence"/>
</dbReference>
<evidence type="ECO:0000313" key="4">
    <source>
        <dbReference type="Proteomes" id="UP000287651"/>
    </source>
</evidence>
<comment type="caution">
    <text evidence="3">The sequence shown here is derived from an EMBL/GenBank/DDBJ whole genome shotgun (WGS) entry which is preliminary data.</text>
</comment>
<sequence>MVWVFTLIFKSYLRIAPCSGTLLDFSTYISFSCRGAIATRGQAAHYDVYLPLYWAFRVERQLAWLSDKSVEMVATYEVIDLVLQVVALHDVMSVGGFEESFLPNLEEDLSPGRVKRNVGESRNDLFGSFHPLPLESGRWALRGFNPQLLLVFALIRYQGLDDNILVGSLQHFRYNHRGSLHKRPKEAGRPDPDHKCLDN</sequence>
<dbReference type="AlphaFoldDB" id="A0A426Z7T5"/>
<keyword evidence="2" id="KW-0732">Signal</keyword>
<dbReference type="EMBL" id="AMZH03007949">
    <property type="protein sequence ID" value="RRT60047.1"/>
    <property type="molecule type" value="Genomic_DNA"/>
</dbReference>
<accession>A0A426Z7T5</accession>